<dbReference type="OrthoDB" id="5572566at2"/>
<proteinExistence type="predicted"/>
<organism evidence="1 2">
    <name type="scientific">Methylobacterium nodulans (strain LMG 21967 / CNCM I-2342 / ORS 2060)</name>
    <dbReference type="NCBI Taxonomy" id="460265"/>
    <lineage>
        <taxon>Bacteria</taxon>
        <taxon>Pseudomonadati</taxon>
        <taxon>Pseudomonadota</taxon>
        <taxon>Alphaproteobacteria</taxon>
        <taxon>Hyphomicrobiales</taxon>
        <taxon>Methylobacteriaceae</taxon>
        <taxon>Methylobacterium</taxon>
    </lineage>
</organism>
<dbReference type="HOGENOM" id="CLU_104554_0_0_5"/>
<reference evidence="1 2" key="1">
    <citation type="submission" date="2009-01" db="EMBL/GenBank/DDBJ databases">
        <title>Complete sequence of chromosome of Methylobacterium nodulans ORS 2060.</title>
        <authorList>
            <consortium name="US DOE Joint Genome Institute"/>
            <person name="Lucas S."/>
            <person name="Copeland A."/>
            <person name="Lapidus A."/>
            <person name="Glavina del Rio T."/>
            <person name="Dalin E."/>
            <person name="Tice H."/>
            <person name="Bruce D."/>
            <person name="Goodwin L."/>
            <person name="Pitluck S."/>
            <person name="Sims D."/>
            <person name="Brettin T."/>
            <person name="Detter J.C."/>
            <person name="Han C."/>
            <person name="Larimer F."/>
            <person name="Land M."/>
            <person name="Hauser L."/>
            <person name="Kyrpides N."/>
            <person name="Ivanova N."/>
            <person name="Marx C.J."/>
            <person name="Richardson P."/>
        </authorList>
    </citation>
    <scope>NUCLEOTIDE SEQUENCE [LARGE SCALE GENOMIC DNA]</scope>
    <source>
        <strain evidence="2">LMG 21967 / CNCM I-2342 / ORS 2060</strain>
    </source>
</reference>
<dbReference type="KEGG" id="mno:Mnod_3044"/>
<dbReference type="STRING" id="460265.Mnod_3044"/>
<dbReference type="Pfam" id="PF22011">
    <property type="entry name" value="DUF6931"/>
    <property type="match status" value="1"/>
</dbReference>
<dbReference type="eggNOG" id="COG1716">
    <property type="taxonomic scope" value="Bacteria"/>
</dbReference>
<dbReference type="AlphaFoldDB" id="B8IIB6"/>
<keyword evidence="2" id="KW-1185">Reference proteome</keyword>
<dbReference type="Proteomes" id="UP000008207">
    <property type="component" value="Chromosome"/>
</dbReference>
<name>B8IIB6_METNO</name>
<dbReference type="EMBL" id="CP001349">
    <property type="protein sequence ID" value="ACL57985.1"/>
    <property type="molecule type" value="Genomic_DNA"/>
</dbReference>
<evidence type="ECO:0000313" key="1">
    <source>
        <dbReference type="EMBL" id="ACL57985.1"/>
    </source>
</evidence>
<dbReference type="InterPro" id="IPR053855">
    <property type="entry name" value="DUF6931"/>
</dbReference>
<sequence>MPQPRFTRAREVFEAFPPVAEMIATPPTDEAPARFARALAAGPTPEDAVAFCAHALPRREAVWWACVCVRALLGIRPGEEDDALRAAEAWGSDPGEAQRRAALARGEGDRRLATAWLALAAAWSGGSLAPPGEPPRPALPHMTARAATIAILTALARVTARERAARLGACVEAALGLLDPARS</sequence>
<gene>
    <name evidence="1" type="ordered locus">Mnod_3044</name>
</gene>
<protein>
    <submittedName>
        <fullName evidence="1">Uncharacterized protein</fullName>
    </submittedName>
</protein>
<accession>B8IIB6</accession>
<dbReference type="RefSeq" id="WP_015929657.1">
    <property type="nucleotide sequence ID" value="NC_011894.1"/>
</dbReference>
<evidence type="ECO:0000313" key="2">
    <source>
        <dbReference type="Proteomes" id="UP000008207"/>
    </source>
</evidence>